<proteinExistence type="predicted"/>
<dbReference type="Proteomes" id="UP001500936">
    <property type="component" value="Unassembled WGS sequence"/>
</dbReference>
<organism evidence="3 4">
    <name type="scientific">Nibrella viscosa</name>
    <dbReference type="NCBI Taxonomy" id="1084524"/>
    <lineage>
        <taxon>Bacteria</taxon>
        <taxon>Pseudomonadati</taxon>
        <taxon>Bacteroidota</taxon>
        <taxon>Cytophagia</taxon>
        <taxon>Cytophagales</taxon>
        <taxon>Spirosomataceae</taxon>
        <taxon>Nibrella</taxon>
    </lineage>
</organism>
<keyword evidence="4" id="KW-1185">Reference proteome</keyword>
<dbReference type="InterPro" id="IPR013766">
    <property type="entry name" value="Thioredoxin_domain"/>
</dbReference>
<dbReference type="InterPro" id="IPR036249">
    <property type="entry name" value="Thioredoxin-like_sf"/>
</dbReference>
<dbReference type="SUPFAM" id="SSF52833">
    <property type="entry name" value="Thioredoxin-like"/>
    <property type="match status" value="1"/>
</dbReference>
<evidence type="ECO:0000259" key="2">
    <source>
        <dbReference type="Pfam" id="PF00085"/>
    </source>
</evidence>
<protein>
    <recommendedName>
        <fullName evidence="2">Thioredoxin domain-containing protein</fullName>
    </recommendedName>
</protein>
<feature type="domain" description="Thioredoxin" evidence="2">
    <location>
        <begin position="42"/>
        <end position="97"/>
    </location>
</feature>
<evidence type="ECO:0000313" key="4">
    <source>
        <dbReference type="Proteomes" id="UP001500936"/>
    </source>
</evidence>
<name>A0ABP8KHS8_9BACT</name>
<evidence type="ECO:0000256" key="1">
    <source>
        <dbReference type="SAM" id="MobiDB-lite"/>
    </source>
</evidence>
<dbReference type="Gene3D" id="3.40.30.10">
    <property type="entry name" value="Glutaredoxin"/>
    <property type="match status" value="1"/>
</dbReference>
<accession>A0ABP8KHS8</accession>
<sequence length="117" mass="12580">MPGLDGPQLDGPRLDGPGLDGPRVSSLSLDVELSLERVGAILGDAVKITRVDESTHPEVVNSFGVRLLPSFVLIKQGTEIWRHAGAIESQELLRLLTEQLEKLQPKRDSVPAPGIGL</sequence>
<dbReference type="CDD" id="cd02947">
    <property type="entry name" value="TRX_family"/>
    <property type="match status" value="1"/>
</dbReference>
<dbReference type="Pfam" id="PF00085">
    <property type="entry name" value="Thioredoxin"/>
    <property type="match status" value="1"/>
</dbReference>
<gene>
    <name evidence="3" type="ORF">GCM10023187_26540</name>
</gene>
<reference evidence="4" key="1">
    <citation type="journal article" date="2019" name="Int. J. Syst. Evol. Microbiol.">
        <title>The Global Catalogue of Microorganisms (GCM) 10K type strain sequencing project: providing services to taxonomists for standard genome sequencing and annotation.</title>
        <authorList>
            <consortium name="The Broad Institute Genomics Platform"/>
            <consortium name="The Broad Institute Genome Sequencing Center for Infectious Disease"/>
            <person name="Wu L."/>
            <person name="Ma J."/>
        </authorList>
    </citation>
    <scope>NUCLEOTIDE SEQUENCE [LARGE SCALE GENOMIC DNA]</scope>
    <source>
        <strain evidence="4">JCM 17925</strain>
    </source>
</reference>
<evidence type="ECO:0000313" key="3">
    <source>
        <dbReference type="EMBL" id="GAA4406725.1"/>
    </source>
</evidence>
<dbReference type="EMBL" id="BAABHB010000004">
    <property type="protein sequence ID" value="GAA4406725.1"/>
    <property type="molecule type" value="Genomic_DNA"/>
</dbReference>
<comment type="caution">
    <text evidence="3">The sequence shown here is derived from an EMBL/GenBank/DDBJ whole genome shotgun (WGS) entry which is preliminary data.</text>
</comment>
<feature type="region of interest" description="Disordered" evidence="1">
    <location>
        <begin position="1"/>
        <end position="22"/>
    </location>
</feature>